<accession>A0ACD3QXS3</accession>
<dbReference type="EMBL" id="CM011685">
    <property type="protein sequence ID" value="TMS12026.1"/>
    <property type="molecule type" value="Genomic_DNA"/>
</dbReference>
<evidence type="ECO:0000313" key="2">
    <source>
        <dbReference type="Proteomes" id="UP000793456"/>
    </source>
</evidence>
<protein>
    <submittedName>
        <fullName evidence="1">Uncharacterized protein</fullName>
    </submittedName>
</protein>
<gene>
    <name evidence="1" type="ORF">E3U43_016984</name>
</gene>
<keyword evidence="2" id="KW-1185">Reference proteome</keyword>
<sequence>MDEVEAGSDAPSESKVDQRVTLPAENGLSHTLIITPKPPAAGRPPAPVCRLIETIGKD</sequence>
<comment type="caution">
    <text evidence="1">The sequence shown here is derived from an EMBL/GenBank/DDBJ whole genome shotgun (WGS) entry which is preliminary data.</text>
</comment>
<proteinExistence type="predicted"/>
<reference evidence="1" key="1">
    <citation type="submission" date="2018-11" db="EMBL/GenBank/DDBJ databases">
        <title>The sequence and de novo assembly of Larimichthys crocea genome using PacBio and Hi-C technologies.</title>
        <authorList>
            <person name="Xu P."/>
            <person name="Chen B."/>
            <person name="Zhou Z."/>
            <person name="Ke Q."/>
            <person name="Wu Y."/>
            <person name="Bai H."/>
            <person name="Pu F."/>
        </authorList>
    </citation>
    <scope>NUCLEOTIDE SEQUENCE</scope>
    <source>
        <tissue evidence="1">Muscle</tissue>
    </source>
</reference>
<dbReference type="Proteomes" id="UP000793456">
    <property type="component" value="Chromosome XII"/>
</dbReference>
<name>A0ACD3QXS3_LARCR</name>
<evidence type="ECO:0000313" key="1">
    <source>
        <dbReference type="EMBL" id="TMS12026.1"/>
    </source>
</evidence>
<organism evidence="1 2">
    <name type="scientific">Larimichthys crocea</name>
    <name type="common">Large yellow croaker</name>
    <name type="synonym">Pseudosciaena crocea</name>
    <dbReference type="NCBI Taxonomy" id="215358"/>
    <lineage>
        <taxon>Eukaryota</taxon>
        <taxon>Metazoa</taxon>
        <taxon>Chordata</taxon>
        <taxon>Craniata</taxon>
        <taxon>Vertebrata</taxon>
        <taxon>Euteleostomi</taxon>
        <taxon>Actinopterygii</taxon>
        <taxon>Neopterygii</taxon>
        <taxon>Teleostei</taxon>
        <taxon>Neoteleostei</taxon>
        <taxon>Acanthomorphata</taxon>
        <taxon>Eupercaria</taxon>
        <taxon>Sciaenidae</taxon>
        <taxon>Larimichthys</taxon>
    </lineage>
</organism>